<sequence>MSSPQRSRRTDNLFNIGELPPLGVVPKQMHASVIRGDRYGPPDTAFQTEVVDVPPVPPGYVLVAVMAAGINYNNVWAALGRPLDVIGMRAKRGGTDDFHIGGSEGSGIVWETGEGVQGLSVGQAVVLSGCRWDEHAEDVRLGNDPMLSSTQEVWGYELNWGSFAQFTLVADYQCHPKPPQLTWEEAACFLLSGATAYRQLTGWPPNTVRPGDPVLIWGGSGGLGSMACQLVNQMGGRAVAVVSSQEKAEYCLGLGAVGTIDRRKFDHWGRTPDPDTAEHRSWSNGLKEFGRAIWDVLGERRSPSLVFEHPGSDTMATSVFVCAPGGMIVVCGATSGYHIDVDLRILWMRQKRLQGSHFANLAECRNVIALTSQGLLDPCLGHVYDFDQIGAAHQNMQDGIQSAGNLAALVGAKTPGLGQEFITRTYQARPVSTLIVNRTQVDNQ</sequence>
<dbReference type="GO" id="GO:0043880">
    <property type="term" value="F:crotonyl-CoA reductase activity"/>
    <property type="evidence" value="ECO:0007669"/>
    <property type="project" value="InterPro"/>
</dbReference>
<keyword evidence="1" id="KW-0521">NADP</keyword>
<feature type="domain" description="Enoyl reductase (ER)" evidence="2">
    <location>
        <begin position="40"/>
        <end position="408"/>
    </location>
</feature>
<dbReference type="InterPro" id="IPR013149">
    <property type="entry name" value="ADH-like_C"/>
</dbReference>
<dbReference type="AlphaFoldDB" id="A0A846XJ74"/>
<dbReference type="Gene3D" id="3.90.180.10">
    <property type="entry name" value="Medium-chain alcohol dehydrogenases, catalytic domain"/>
    <property type="match status" value="2"/>
</dbReference>
<dbReference type="Pfam" id="PF08240">
    <property type="entry name" value="ADH_N"/>
    <property type="match status" value="1"/>
</dbReference>
<evidence type="ECO:0000313" key="3">
    <source>
        <dbReference type="EMBL" id="NKY33864.1"/>
    </source>
</evidence>
<keyword evidence="4" id="KW-1185">Reference proteome</keyword>
<dbReference type="RefSeq" id="WP_068049892.1">
    <property type="nucleotide sequence ID" value="NZ_JAAXOO010000003.1"/>
</dbReference>
<dbReference type="InterPro" id="IPR010085">
    <property type="entry name" value="Crot_CoA_red"/>
</dbReference>
<dbReference type="Proteomes" id="UP000565715">
    <property type="component" value="Unassembled WGS sequence"/>
</dbReference>
<evidence type="ECO:0000256" key="1">
    <source>
        <dbReference type="ARBA" id="ARBA00022857"/>
    </source>
</evidence>
<dbReference type="InterPro" id="IPR011032">
    <property type="entry name" value="GroES-like_sf"/>
</dbReference>
<dbReference type="SMART" id="SM00829">
    <property type="entry name" value="PKS_ER"/>
    <property type="match status" value="1"/>
</dbReference>
<comment type="caution">
    <text evidence="3">The sequence shown here is derived from an EMBL/GenBank/DDBJ whole genome shotgun (WGS) entry which is preliminary data.</text>
</comment>
<evidence type="ECO:0000259" key="2">
    <source>
        <dbReference type="SMART" id="SM00829"/>
    </source>
</evidence>
<dbReference type="NCBIfam" id="TIGR01751">
    <property type="entry name" value="crot-CoA-red"/>
    <property type="match status" value="1"/>
</dbReference>
<dbReference type="EMBL" id="JAAXOO010000003">
    <property type="protein sequence ID" value="NKY33864.1"/>
    <property type="molecule type" value="Genomic_DNA"/>
</dbReference>
<organism evidence="3 4">
    <name type="scientific">Nocardia speluncae</name>
    <dbReference type="NCBI Taxonomy" id="419477"/>
    <lineage>
        <taxon>Bacteria</taxon>
        <taxon>Bacillati</taxon>
        <taxon>Actinomycetota</taxon>
        <taxon>Actinomycetes</taxon>
        <taxon>Mycobacteriales</taxon>
        <taxon>Nocardiaceae</taxon>
        <taxon>Nocardia</taxon>
    </lineage>
</organism>
<dbReference type="Pfam" id="PF00107">
    <property type="entry name" value="ADH_zinc_N"/>
    <property type="match status" value="1"/>
</dbReference>
<dbReference type="InterPro" id="IPR036291">
    <property type="entry name" value="NAD(P)-bd_dom_sf"/>
</dbReference>
<reference evidence="3 4" key="1">
    <citation type="submission" date="2020-04" db="EMBL/GenBank/DDBJ databases">
        <title>MicrobeNet Type strains.</title>
        <authorList>
            <person name="Nicholson A.C."/>
        </authorList>
    </citation>
    <scope>NUCLEOTIDE SEQUENCE [LARGE SCALE GENOMIC DNA]</scope>
    <source>
        <strain evidence="3 4">DSM 45078</strain>
    </source>
</reference>
<dbReference type="InterPro" id="IPR020843">
    <property type="entry name" value="ER"/>
</dbReference>
<evidence type="ECO:0000313" key="4">
    <source>
        <dbReference type="Proteomes" id="UP000565715"/>
    </source>
</evidence>
<proteinExistence type="predicted"/>
<dbReference type="Gene3D" id="3.40.50.720">
    <property type="entry name" value="NAD(P)-binding Rossmann-like Domain"/>
    <property type="match status" value="1"/>
</dbReference>
<dbReference type="PANTHER" id="PTHR44154:SF1">
    <property type="entry name" value="QUINONE OXIDOREDUCTASE"/>
    <property type="match status" value="1"/>
</dbReference>
<dbReference type="InterPro" id="IPR013154">
    <property type="entry name" value="ADH-like_N"/>
</dbReference>
<dbReference type="SUPFAM" id="SSF50129">
    <property type="entry name" value="GroES-like"/>
    <property type="match status" value="1"/>
</dbReference>
<dbReference type="EC" id="1.3.1.85" evidence="3"/>
<name>A0A846XJ74_9NOCA</name>
<keyword evidence="3" id="KW-0560">Oxidoreductase</keyword>
<dbReference type="SUPFAM" id="SSF51735">
    <property type="entry name" value="NAD(P)-binding Rossmann-fold domains"/>
    <property type="match status" value="1"/>
</dbReference>
<accession>A0A846XJ74</accession>
<gene>
    <name evidence="3" type="primary">ccrA</name>
    <name evidence="3" type="ORF">HGA13_12350</name>
</gene>
<dbReference type="PANTHER" id="PTHR44154">
    <property type="entry name" value="QUINONE OXIDOREDUCTASE"/>
    <property type="match status" value="1"/>
</dbReference>
<protein>
    <submittedName>
        <fullName evidence="3">Crotonyl-CoA carboxylase/reductase</fullName>
        <ecNumber evidence="3">1.3.1.85</ecNumber>
    </submittedName>
</protein>
<dbReference type="InterPro" id="IPR051603">
    <property type="entry name" value="Zinc-ADH_QOR/CCCR"/>
</dbReference>